<evidence type="ECO:0000313" key="2">
    <source>
        <dbReference type="EMBL" id="KIL46430.1"/>
    </source>
</evidence>
<gene>
    <name evidence="2" type="ORF">KP77_25570</name>
</gene>
<dbReference type="Proteomes" id="UP000031950">
    <property type="component" value="Unassembled WGS sequence"/>
</dbReference>
<keyword evidence="1" id="KW-1133">Transmembrane helix</keyword>
<dbReference type="STRING" id="135826.KP77_25570"/>
<organism evidence="2 3">
    <name type="scientific">Jeotgalibacillus alimentarius</name>
    <dbReference type="NCBI Taxonomy" id="135826"/>
    <lineage>
        <taxon>Bacteria</taxon>
        <taxon>Bacillati</taxon>
        <taxon>Bacillota</taxon>
        <taxon>Bacilli</taxon>
        <taxon>Bacillales</taxon>
        <taxon>Caryophanaceae</taxon>
        <taxon>Jeotgalibacillus</taxon>
    </lineage>
</organism>
<protein>
    <submittedName>
        <fullName evidence="2">Uncharacterized protein</fullName>
    </submittedName>
</protein>
<keyword evidence="3" id="KW-1185">Reference proteome</keyword>
<keyword evidence="1" id="KW-0812">Transmembrane</keyword>
<evidence type="ECO:0000256" key="1">
    <source>
        <dbReference type="SAM" id="Phobius"/>
    </source>
</evidence>
<comment type="caution">
    <text evidence="2">The sequence shown here is derived from an EMBL/GenBank/DDBJ whole genome shotgun (WGS) entry which is preliminary data.</text>
</comment>
<name>A0A0C2R887_9BACL</name>
<feature type="transmembrane region" description="Helical" evidence="1">
    <location>
        <begin position="46"/>
        <end position="65"/>
    </location>
</feature>
<accession>A0A0C2R887</accession>
<sequence length="188" mass="21522">MEKIKGLINPKSFWYTLIFTISISSATLLILINFSEINLIDKIFDISTSISSALIGGLIALTVSYSQIKSTREIEDQKRKTIERATIIASISELETLEHTLNTFCKVGFPENTKAFIGVDSLNEFKMNFLYVLNENELNEFLDIWSKLFLLQVDKVNLNEDSLKQKVQELLPKIELMIIILKKKNTEI</sequence>
<feature type="transmembrane region" description="Helical" evidence="1">
    <location>
        <begin position="12"/>
        <end position="34"/>
    </location>
</feature>
<proteinExistence type="predicted"/>
<dbReference type="AlphaFoldDB" id="A0A0C2R887"/>
<dbReference type="EMBL" id="JXRQ01000025">
    <property type="protein sequence ID" value="KIL46430.1"/>
    <property type="molecule type" value="Genomic_DNA"/>
</dbReference>
<keyword evidence="1" id="KW-0472">Membrane</keyword>
<evidence type="ECO:0000313" key="3">
    <source>
        <dbReference type="Proteomes" id="UP000031950"/>
    </source>
</evidence>
<reference evidence="2 3" key="1">
    <citation type="submission" date="2015-01" db="EMBL/GenBank/DDBJ databases">
        <title>Genome sequence of Jeotgalibacillus alimentarius.</title>
        <authorList>
            <person name="Goh K.M."/>
            <person name="Chan K.-G."/>
            <person name="Yaakop A.S."/>
            <person name="Ee R."/>
            <person name="Gan H.M."/>
            <person name="Chan C.S."/>
        </authorList>
    </citation>
    <scope>NUCLEOTIDE SEQUENCE [LARGE SCALE GENOMIC DNA]</scope>
    <source>
        <strain evidence="2 3">YKJ-13</strain>
    </source>
</reference>
<dbReference type="RefSeq" id="WP_041123110.1">
    <property type="nucleotide sequence ID" value="NZ_JXRQ01000025.1"/>
</dbReference>